<name>A0ACC1CFM9_9NEOP</name>
<reference evidence="1 2" key="1">
    <citation type="journal article" date="2021" name="Front. Genet.">
        <title>Chromosome-Level Genome Assembly Reveals Significant Gene Expansion in the Toll and IMD Signaling Pathways of Dendrolimus kikuchii.</title>
        <authorList>
            <person name="Zhou J."/>
            <person name="Wu P."/>
            <person name="Xiong Z."/>
            <person name="Liu N."/>
            <person name="Zhao N."/>
            <person name="Ji M."/>
            <person name="Qiu Y."/>
            <person name="Yang B."/>
        </authorList>
    </citation>
    <scope>NUCLEOTIDE SEQUENCE [LARGE SCALE GENOMIC DNA]</scope>
    <source>
        <strain evidence="1">Ann1</strain>
    </source>
</reference>
<proteinExistence type="predicted"/>
<comment type="caution">
    <text evidence="1">The sequence shown here is derived from an EMBL/GenBank/DDBJ whole genome shotgun (WGS) entry which is preliminary data.</text>
</comment>
<dbReference type="EMBL" id="CM034414">
    <property type="protein sequence ID" value="KAJ0170388.1"/>
    <property type="molecule type" value="Genomic_DNA"/>
</dbReference>
<sequence length="1666" mass="182375">MDTGEAEADGNKHPPDNPMSNQGLNENYIETEDDLILIEQNIETVDLEDEDDVPDDDDKNDETEADKNMNDEAVKNDRDPDNTTKCIEVIVVNEGSKESSSVKNVEAEKDKEITDITKTGETLDNEDDDDDDNDMQIDDTCIESPAFLDSIEDSLNTIETNKPENTVPPTSETTSQGKCLNIMLDKETKSIYTSKDSTQKDRINNMNTESEKQEYSYKMTIKNEPKMIGINRIKEKREQEIAILSKLEQLDPDKVQTEITFESDSDGDISRGASPLPSTSGVQDSSKMSEEDSAEDSNKESDFKEDEDVGSQIVNENTVKVKTEMNKSKSKDTNLSRFLFADDVNTVQNSDTSEDELCIADIKRKKKPETLKNRIQFECEDVIQKESNDANEPTPRQRTFAFSIIPLRDLNEIDQNDIQNLLNREKKHEAPKDNVTFNFGENIRVTATKRTQGCSEDSGKRKRRQTDDDSESECEEGGGGRRAPKRVQLPDIEQVRRANGRTPTAQVPPLASEPPTPPTPPAPPTPRPRLSGRRQTTDVMDEETAEGSSTEKQDKRDKRKSRDNATTKDCEEDASTPNQKELFQFLENIADTSRSFAQQQRSGAKLAYCCLARRHRAVNDARRRLAAKAGHTKPPQLLPLHSGAHLKDCTCCCVYLVEELNRDEEVAAMQRALRGDLAELLLGRRAGAKPMQAQAPHLKLSSKKSKTQDNKDKDSNGSKIEVKEGNNSADRNTSSDLDSDDDTDMTIDTGYNEESSDKVISNDEDKPVPSKARRKKKADATETAVTQKKESDTGEKAHTDPENDPGYQEWIRQKNLTTKFFGLGPPKENEDKSKYSNKKDNLNVNSNQISMNNSVESSKQNPVSTVSVDKSIGETVPRLDGEVTATDDHIDGNEPFASVKITSISGGVASNFNIASAPNSPKVQETPMMNQIPQEAIQNENGATVIAPPRLSPLVKNMPTSVNSTSTSNISGVITTSPTGDKDVASAKLISDVLVNSNIVTSAPFSTEFLSIPKNIVGTLIPVTVSNITTDALTFTKTVVPMMLPPILVQMPTAEKSDSASIDCRTTVPNICFYGTTISINTRPIISTNCAGGPLAPNFGLNAPGTSTTLSETTGSITAVNGQTVSNIFPKGQMVPCTVVSKPTTCSVATKESVIPRIIVKRSTLRTIPTESLVASSATTGGQTVVSTVRGRPINSYITYSGPRTQGLIQKTPCISYRGPRAQSMAPRGPITSPTPVSASTMSTTVASGPTPSNTIPSRCGPIAMSKAGVSSPIVVSGITPATQVMSRGDSSVPSEDSSEEKLSIGQKLNAAVIAVEQRLKDMKDVKNLQLTIKLNNNMPTVNFKQTGAKRKMVDVEDCEVQRKAPTRKRTEVTHVEVTSAPTGPRSVTPGERTVVKVTSLDVDSDSDVEEVVADEEFEETEVTEEVVPVPNTPHKRHGWSSILRRPEGAIDPLWSCLTVERFLEGRDPTTVRLMRVNIECCDRTYIFVTEVDHLVQNSAYCTIAPWRSVQRILFAVDEDEDWGASKTMPHVLGGGCSPDTLSLADKHYKKLSEKPLVYAQVFSMIAAVVDCRSLLMRGKPVWAYSKADGRLYPISMAPLGPQNVGLMCDDNGAVQELVHRLNLISGVQPPPKEPPVVEPENKGKAIGNVIEVIEVESDDDVAIVE</sequence>
<evidence type="ECO:0000313" key="1">
    <source>
        <dbReference type="EMBL" id="KAJ0170388.1"/>
    </source>
</evidence>
<organism evidence="1 2">
    <name type="scientific">Dendrolimus kikuchii</name>
    <dbReference type="NCBI Taxonomy" id="765133"/>
    <lineage>
        <taxon>Eukaryota</taxon>
        <taxon>Metazoa</taxon>
        <taxon>Ecdysozoa</taxon>
        <taxon>Arthropoda</taxon>
        <taxon>Hexapoda</taxon>
        <taxon>Insecta</taxon>
        <taxon>Pterygota</taxon>
        <taxon>Neoptera</taxon>
        <taxon>Endopterygota</taxon>
        <taxon>Lepidoptera</taxon>
        <taxon>Glossata</taxon>
        <taxon>Ditrysia</taxon>
        <taxon>Bombycoidea</taxon>
        <taxon>Lasiocampidae</taxon>
        <taxon>Dendrolimus</taxon>
    </lineage>
</organism>
<protein>
    <submittedName>
        <fullName evidence="1">Uncharacterized protein</fullName>
    </submittedName>
</protein>
<accession>A0ACC1CFM9</accession>
<dbReference type="Proteomes" id="UP000824533">
    <property type="component" value="Linkage Group LG28"/>
</dbReference>
<evidence type="ECO:0000313" key="2">
    <source>
        <dbReference type="Proteomes" id="UP000824533"/>
    </source>
</evidence>
<gene>
    <name evidence="1" type="ORF">K1T71_014316</name>
</gene>
<keyword evidence="2" id="KW-1185">Reference proteome</keyword>